<dbReference type="PANTHER" id="PTHR34047:SF8">
    <property type="entry name" value="PROTEIN YKFC"/>
    <property type="match status" value="1"/>
</dbReference>
<dbReference type="AlphaFoldDB" id="A0A7C1HYU6"/>
<keyword evidence="2" id="KW-0695">RNA-directed DNA polymerase</keyword>
<evidence type="ECO:0000313" key="2">
    <source>
        <dbReference type="EMBL" id="HDQ88680.1"/>
    </source>
</evidence>
<dbReference type="SUPFAM" id="SSF56672">
    <property type="entry name" value="DNA/RNA polymerases"/>
    <property type="match status" value="1"/>
</dbReference>
<name>A0A7C1HYU6_UNCKA</name>
<dbReference type="EMBL" id="DSDM01000049">
    <property type="protein sequence ID" value="HDQ88680.1"/>
    <property type="molecule type" value="Genomic_DNA"/>
</dbReference>
<proteinExistence type="predicted"/>
<dbReference type="InterPro" id="IPR000477">
    <property type="entry name" value="RT_dom"/>
</dbReference>
<accession>A0A7C1HYU6</accession>
<evidence type="ECO:0000259" key="1">
    <source>
        <dbReference type="PROSITE" id="PS50878"/>
    </source>
</evidence>
<comment type="caution">
    <text evidence="2">The sequence shown here is derived from an EMBL/GenBank/DDBJ whole genome shotgun (WGS) entry which is preliminary data.</text>
</comment>
<organism evidence="2">
    <name type="scientific">candidate division WWE3 bacterium</name>
    <dbReference type="NCBI Taxonomy" id="2053526"/>
    <lineage>
        <taxon>Bacteria</taxon>
        <taxon>Katanobacteria</taxon>
    </lineage>
</organism>
<dbReference type="CDD" id="cd01646">
    <property type="entry name" value="RT_Bac_retron_I"/>
    <property type="match status" value="1"/>
</dbReference>
<dbReference type="PROSITE" id="PS50878">
    <property type="entry name" value="RT_POL"/>
    <property type="match status" value="1"/>
</dbReference>
<keyword evidence="2" id="KW-0548">Nucleotidyltransferase</keyword>
<gene>
    <name evidence="2" type="ORF">ENN92_00835</name>
</gene>
<dbReference type="Proteomes" id="UP000886066">
    <property type="component" value="Unassembled WGS sequence"/>
</dbReference>
<protein>
    <submittedName>
        <fullName evidence="2">RNA-directed DNA polymerase</fullName>
    </submittedName>
</protein>
<dbReference type="InterPro" id="IPR043502">
    <property type="entry name" value="DNA/RNA_pol_sf"/>
</dbReference>
<dbReference type="GO" id="GO:0003964">
    <property type="term" value="F:RNA-directed DNA polymerase activity"/>
    <property type="evidence" value="ECO:0007669"/>
    <property type="project" value="UniProtKB-KW"/>
</dbReference>
<reference evidence="2" key="1">
    <citation type="journal article" date="2020" name="mSystems">
        <title>Genome- and Community-Level Interaction Insights into Carbon Utilization and Element Cycling Functions of Hydrothermarchaeota in Hydrothermal Sediment.</title>
        <authorList>
            <person name="Zhou Z."/>
            <person name="Liu Y."/>
            <person name="Xu W."/>
            <person name="Pan J."/>
            <person name="Luo Z.H."/>
            <person name="Li M."/>
        </authorList>
    </citation>
    <scope>NUCLEOTIDE SEQUENCE [LARGE SCALE GENOMIC DNA]</scope>
    <source>
        <strain evidence="2">SpSt-1219</strain>
    </source>
</reference>
<dbReference type="InterPro" id="IPR051083">
    <property type="entry name" value="GrpII_Intron_Splice-Mob/Def"/>
</dbReference>
<keyword evidence="2" id="KW-0808">Transferase</keyword>
<dbReference type="PANTHER" id="PTHR34047">
    <property type="entry name" value="NUCLEAR INTRON MATURASE 1, MITOCHONDRIAL-RELATED"/>
    <property type="match status" value="1"/>
</dbReference>
<sequence>MEGILGEEAFFIKADIKKYFSSIDHACLKKMLQKLIPSRAVLVLLFKIIDFYEEAPGKGLPLGNVTSQLFANLYLAYLDDFLLSELKAIYGESVLPCNLVFRYMDAFVVLVKKEDLLLIRGKF</sequence>
<feature type="domain" description="Reverse transcriptase" evidence="1">
    <location>
        <begin position="1"/>
        <end position="123"/>
    </location>
</feature>